<protein>
    <submittedName>
        <fullName evidence="2">Uncharacterized protein</fullName>
    </submittedName>
</protein>
<keyword evidence="3" id="KW-1185">Reference proteome</keyword>
<name>A0A2P1ELA9_9VIRU</name>
<feature type="compositionally biased region" description="Low complexity" evidence="1">
    <location>
        <begin position="211"/>
        <end position="247"/>
    </location>
</feature>
<dbReference type="Proteomes" id="UP000289600">
    <property type="component" value="Segment"/>
</dbReference>
<feature type="compositionally biased region" description="Basic and acidic residues" evidence="1">
    <location>
        <begin position="96"/>
        <end position="113"/>
    </location>
</feature>
<organism evidence="2 3">
    <name type="scientific">Moumouvirus australiensis</name>
    <dbReference type="NCBI Taxonomy" id="2109587"/>
    <lineage>
        <taxon>Viruses</taxon>
        <taxon>Varidnaviria</taxon>
        <taxon>Bamfordvirae</taxon>
        <taxon>Nucleocytoviricota</taxon>
        <taxon>Megaviricetes</taxon>
        <taxon>Imitervirales</taxon>
        <taxon>Mimiviridae</taxon>
        <taxon>Megamimivirinae</taxon>
        <taxon>Moumouvirus</taxon>
        <taxon>Moumouvirus australiense</taxon>
    </lineage>
</organism>
<feature type="compositionally biased region" description="Low complexity" evidence="1">
    <location>
        <begin position="76"/>
        <end position="92"/>
    </location>
</feature>
<feature type="region of interest" description="Disordered" evidence="1">
    <location>
        <begin position="182"/>
        <end position="277"/>
    </location>
</feature>
<dbReference type="GO" id="GO:0042262">
    <property type="term" value="P:DNA protection"/>
    <property type="evidence" value="ECO:0007669"/>
    <property type="project" value="InterPro"/>
</dbReference>
<sequence>MMILVYQDKKMSTRNKKNVQAQEEPEQMSETSSENVETPKKVSNKKSQSAQKENKATGKSNKKTETKGGKSENKGSKTSKQTPKKGSQSGSKKSTKSKDESKDRYFKLVDPKTNESYGRYTGGTPKQAASKAYTKTLQKLKSEKKPIPKQSTIILRESTRGSPRKYYGYEASRLKLDKPQELTINTDGQEKVITYHYRNKIKKIPVPEQLGGSKSSRSNKKSQTSNKKNSSKSSGSKRAGNKASSKSTGKNASPKKTSSKGNNKTNNKKAVNSKASR</sequence>
<dbReference type="SUPFAM" id="SSF102875">
    <property type="entry name" value="Chromosomal protein MC1"/>
    <property type="match status" value="1"/>
</dbReference>
<feature type="compositionally biased region" description="Basic and acidic residues" evidence="1">
    <location>
        <begin position="52"/>
        <end position="75"/>
    </location>
</feature>
<feature type="compositionally biased region" description="Low complexity" evidence="1">
    <location>
        <begin position="254"/>
        <end position="277"/>
    </location>
</feature>
<evidence type="ECO:0000313" key="2">
    <source>
        <dbReference type="EMBL" id="AVL94671.1"/>
    </source>
</evidence>
<dbReference type="InterPro" id="IPR036620">
    <property type="entry name" value="MC1_sf"/>
</dbReference>
<accession>A0A2P1ELA9</accession>
<evidence type="ECO:0000313" key="3">
    <source>
        <dbReference type="Proteomes" id="UP000289600"/>
    </source>
</evidence>
<feature type="region of interest" description="Disordered" evidence="1">
    <location>
        <begin position="1"/>
        <end position="159"/>
    </location>
</feature>
<proteinExistence type="predicted"/>
<reference evidence="3" key="1">
    <citation type="submission" date="2018-01" db="EMBL/GenBank/DDBJ databases">
        <title>Testimony of 'menage a trois' revealed by the proteome of Megavirus virophage.</title>
        <authorList>
            <person name="Jeudy S."/>
            <person name="Bertaux L."/>
            <person name="Alempic J.-M."/>
            <person name="Lartigue A."/>
            <person name="Legendre M."/>
            <person name="Philippe N."/>
            <person name="Beucher L."/>
            <person name="Biondi E."/>
            <person name="Juul S."/>
            <person name="Turner D."/>
            <person name="Coute Y."/>
            <person name="Claverie J.-M."/>
            <person name="Abergel C."/>
        </authorList>
    </citation>
    <scope>NUCLEOTIDE SEQUENCE [LARGE SCALE GENOMIC DNA]</scope>
</reference>
<dbReference type="EMBL" id="MG807320">
    <property type="protein sequence ID" value="AVL94671.1"/>
    <property type="molecule type" value="Genomic_DNA"/>
</dbReference>
<gene>
    <name evidence="2" type="ORF">mc_285</name>
</gene>
<evidence type="ECO:0000256" key="1">
    <source>
        <dbReference type="SAM" id="MobiDB-lite"/>
    </source>
</evidence>
<dbReference type="Gene3D" id="3.10.470.10">
    <property type="entry name" value="Chromosomal protein MC1"/>
    <property type="match status" value="1"/>
</dbReference>